<protein>
    <submittedName>
        <fullName evidence="1">Uncharacterized protein</fullName>
    </submittedName>
</protein>
<dbReference type="InterPro" id="IPR043918">
    <property type="entry name" value="DUF5760"/>
</dbReference>
<name>A0A6C0KVJ6_9ZZZZ</name>
<reference evidence="1" key="1">
    <citation type="journal article" date="2020" name="Nature">
        <title>Giant virus diversity and host interactions through global metagenomics.</title>
        <authorList>
            <person name="Schulz F."/>
            <person name="Roux S."/>
            <person name="Paez-Espino D."/>
            <person name="Jungbluth S."/>
            <person name="Walsh D.A."/>
            <person name="Denef V.J."/>
            <person name="McMahon K.D."/>
            <person name="Konstantinidis K.T."/>
            <person name="Eloe-Fadrosh E.A."/>
            <person name="Kyrpides N.C."/>
            <person name="Woyke T."/>
        </authorList>
    </citation>
    <scope>NUCLEOTIDE SEQUENCE</scope>
    <source>
        <strain evidence="1">GVMAG-S-3300013094-109</strain>
    </source>
</reference>
<accession>A0A6C0KVJ6</accession>
<sequence length="114" mass="13226">MSFEKQVQDWVSIDNQLKILTDKVRDLREKKNAISGSLTKYAETNNLANSAIQISDGKLKFANTKVTEPLTFKYLDKTLSEVIKNESQVRQIMEHIKAKRQVKIIKEIKRFTNN</sequence>
<proteinExistence type="predicted"/>
<dbReference type="EMBL" id="MN740989">
    <property type="protein sequence ID" value="QHU21273.1"/>
    <property type="molecule type" value="Genomic_DNA"/>
</dbReference>
<evidence type="ECO:0000313" key="1">
    <source>
        <dbReference type="EMBL" id="QHU21273.1"/>
    </source>
</evidence>
<dbReference type="Pfam" id="PF19064">
    <property type="entry name" value="DUF5760"/>
    <property type="match status" value="1"/>
</dbReference>
<organism evidence="1">
    <name type="scientific">viral metagenome</name>
    <dbReference type="NCBI Taxonomy" id="1070528"/>
    <lineage>
        <taxon>unclassified sequences</taxon>
        <taxon>metagenomes</taxon>
        <taxon>organismal metagenomes</taxon>
    </lineage>
</organism>
<dbReference type="AlphaFoldDB" id="A0A6C0KVJ6"/>